<dbReference type="RefSeq" id="WP_029160479.1">
    <property type="nucleotide sequence ID" value="NZ_CP009933.1"/>
</dbReference>
<dbReference type="InterPro" id="IPR000064">
    <property type="entry name" value="NLP_P60_dom"/>
</dbReference>
<dbReference type="HOGENOM" id="CLU_034085_0_0_9"/>
<evidence type="ECO:0000256" key="2">
    <source>
        <dbReference type="ARBA" id="ARBA00022670"/>
    </source>
</evidence>
<proteinExistence type="inferred from homology"/>
<dbReference type="PANTHER" id="PTHR47053">
    <property type="entry name" value="MUREIN DD-ENDOPEPTIDASE MEPH-RELATED"/>
    <property type="match status" value="1"/>
</dbReference>
<feature type="domain" description="NlpC/P60" evidence="8">
    <location>
        <begin position="226"/>
        <end position="346"/>
    </location>
</feature>
<accession>A0A0E3JWQ5</accession>
<evidence type="ECO:0000313" key="10">
    <source>
        <dbReference type="Proteomes" id="UP000033115"/>
    </source>
</evidence>
<evidence type="ECO:0000256" key="6">
    <source>
        <dbReference type="SAM" id="Coils"/>
    </source>
</evidence>
<dbReference type="PROSITE" id="PS51935">
    <property type="entry name" value="NLPC_P60"/>
    <property type="match status" value="1"/>
</dbReference>
<keyword evidence="5" id="KW-0788">Thiol protease</keyword>
<dbReference type="Pfam" id="PF00877">
    <property type="entry name" value="NLPC_P60"/>
    <property type="match status" value="1"/>
</dbReference>
<keyword evidence="4" id="KW-0378">Hydrolase</keyword>
<organism evidence="9 10">
    <name type="scientific">Clostridium scatologenes</name>
    <dbReference type="NCBI Taxonomy" id="1548"/>
    <lineage>
        <taxon>Bacteria</taxon>
        <taxon>Bacillati</taxon>
        <taxon>Bacillota</taxon>
        <taxon>Clostridia</taxon>
        <taxon>Eubacteriales</taxon>
        <taxon>Clostridiaceae</taxon>
        <taxon>Clostridium</taxon>
    </lineage>
</organism>
<dbReference type="InterPro" id="IPR057309">
    <property type="entry name" value="PcsB_CC"/>
</dbReference>
<feature type="coiled-coil region" evidence="6">
    <location>
        <begin position="31"/>
        <end position="93"/>
    </location>
</feature>
<reference evidence="9 10" key="1">
    <citation type="journal article" date="2015" name="J. Biotechnol.">
        <title>Complete genome sequence of a malodorant-producing acetogen, Clostridium scatologenes ATCC 25775(T).</title>
        <authorList>
            <person name="Zhu Z."/>
            <person name="Guo T."/>
            <person name="Zheng H."/>
            <person name="Song T."/>
            <person name="Ouyang P."/>
            <person name="Xie J."/>
        </authorList>
    </citation>
    <scope>NUCLEOTIDE SEQUENCE [LARGE SCALE GENOMIC DNA]</scope>
    <source>
        <strain evidence="9 10">ATCC 25775</strain>
    </source>
</reference>
<name>A0A0E3JWQ5_CLOSL</name>
<dbReference type="EMBL" id="CP009933">
    <property type="protein sequence ID" value="AKA67412.1"/>
    <property type="molecule type" value="Genomic_DNA"/>
</dbReference>
<feature type="chain" id="PRO_5002410947" evidence="7">
    <location>
        <begin position="25"/>
        <end position="346"/>
    </location>
</feature>
<evidence type="ECO:0000259" key="8">
    <source>
        <dbReference type="PROSITE" id="PS51935"/>
    </source>
</evidence>
<dbReference type="Gene3D" id="3.90.1720.10">
    <property type="entry name" value="endopeptidase domain like (from Nostoc punctiforme)"/>
    <property type="match status" value="1"/>
</dbReference>
<dbReference type="GO" id="GO:0008234">
    <property type="term" value="F:cysteine-type peptidase activity"/>
    <property type="evidence" value="ECO:0007669"/>
    <property type="project" value="UniProtKB-KW"/>
</dbReference>
<keyword evidence="10" id="KW-1185">Reference proteome</keyword>
<dbReference type="GO" id="GO:0006508">
    <property type="term" value="P:proteolysis"/>
    <property type="evidence" value="ECO:0007669"/>
    <property type="project" value="UniProtKB-KW"/>
</dbReference>
<dbReference type="KEGG" id="csq:CSCA_0287"/>
<evidence type="ECO:0000256" key="5">
    <source>
        <dbReference type="ARBA" id="ARBA00022807"/>
    </source>
</evidence>
<dbReference type="PANTHER" id="PTHR47053:SF1">
    <property type="entry name" value="MUREIN DD-ENDOPEPTIDASE MEPH-RELATED"/>
    <property type="match status" value="1"/>
</dbReference>
<feature type="signal peptide" evidence="7">
    <location>
        <begin position="1"/>
        <end position="24"/>
    </location>
</feature>
<keyword evidence="3 7" id="KW-0732">Signal</keyword>
<sequence>MNSLFKKSILALTMSIVLTTTAYAEPVENNANNGNTTVENLLINIEKLDNEIETVMKQTDDNNKQIAATEASIKTTEKELQDAEANLNNQKNLFNKRVKSMYINGFDGYLNVLLQSKDIGDLLSSTDTLVRLINLNENTINKYKQNKDLVNTKKDTLVSKNNTLYALKTDNEKKLTQLNSAKESQQKLLIEAQAAENSYSTSDESAISDAFKYINSIKGKANSTSPSDTDSVIAYAASFLGTPYVWGGTSPKPGFDCSGFTQYVCAHFGVSIGRTTYDQIKNGTEVPRNSLKPGDLILFGTASDPHHVGMYIGFGAYIHAPHTGDVIKISPLNRSDYLTARRVLTK</sequence>
<dbReference type="InterPro" id="IPR051202">
    <property type="entry name" value="Peptidase_C40"/>
</dbReference>
<comment type="similarity">
    <text evidence="1">Belongs to the peptidase C40 family.</text>
</comment>
<dbReference type="AlphaFoldDB" id="A0A0E3JWQ5"/>
<evidence type="ECO:0000256" key="3">
    <source>
        <dbReference type="ARBA" id="ARBA00022729"/>
    </source>
</evidence>
<dbReference type="Pfam" id="PF24568">
    <property type="entry name" value="CC_PcsB"/>
    <property type="match status" value="1"/>
</dbReference>
<evidence type="ECO:0000256" key="1">
    <source>
        <dbReference type="ARBA" id="ARBA00007074"/>
    </source>
</evidence>
<gene>
    <name evidence="9" type="ORF">CSCA_0287</name>
</gene>
<dbReference type="InterPro" id="IPR038765">
    <property type="entry name" value="Papain-like_cys_pep_sf"/>
</dbReference>
<keyword evidence="6" id="KW-0175">Coiled coil</keyword>
<dbReference type="SUPFAM" id="SSF54001">
    <property type="entry name" value="Cysteine proteinases"/>
    <property type="match status" value="1"/>
</dbReference>
<protein>
    <submittedName>
        <fullName evidence="9">NLP/P60 protein</fullName>
    </submittedName>
</protein>
<evidence type="ECO:0000256" key="7">
    <source>
        <dbReference type="SAM" id="SignalP"/>
    </source>
</evidence>
<keyword evidence="2" id="KW-0645">Protease</keyword>
<evidence type="ECO:0000256" key="4">
    <source>
        <dbReference type="ARBA" id="ARBA00022801"/>
    </source>
</evidence>
<evidence type="ECO:0000313" key="9">
    <source>
        <dbReference type="EMBL" id="AKA67412.1"/>
    </source>
</evidence>
<dbReference type="Proteomes" id="UP000033115">
    <property type="component" value="Chromosome"/>
</dbReference>
<dbReference type="STRING" id="1548.CSCA_0287"/>
<dbReference type="Gene3D" id="6.10.250.3150">
    <property type="match status" value="1"/>
</dbReference>